<keyword evidence="8" id="KW-0393">Immunoglobulin domain</keyword>
<keyword evidence="5" id="KW-0472">Membrane</keyword>
<feature type="domain" description="Ig-like" evidence="10">
    <location>
        <begin position="32"/>
        <end position="115"/>
    </location>
</feature>
<keyword evidence="6" id="KW-1015">Disulfide bond</keyword>
<dbReference type="Pfam" id="PF07686">
    <property type="entry name" value="V-set"/>
    <property type="match status" value="1"/>
</dbReference>
<name>A0A1J1HJZ9_9DIPT</name>
<dbReference type="InterPro" id="IPR036179">
    <property type="entry name" value="Ig-like_dom_sf"/>
</dbReference>
<evidence type="ECO:0000256" key="4">
    <source>
        <dbReference type="ARBA" id="ARBA00022737"/>
    </source>
</evidence>
<feature type="domain" description="Ig-like" evidence="10">
    <location>
        <begin position="232"/>
        <end position="333"/>
    </location>
</feature>
<dbReference type="GO" id="GO:0043005">
    <property type="term" value="C:neuron projection"/>
    <property type="evidence" value="ECO:0007669"/>
    <property type="project" value="TreeGrafter"/>
</dbReference>
<accession>A0A1J1HJZ9</accession>
<evidence type="ECO:0000256" key="5">
    <source>
        <dbReference type="ARBA" id="ARBA00023136"/>
    </source>
</evidence>
<dbReference type="SUPFAM" id="SSF48726">
    <property type="entry name" value="Immunoglobulin"/>
    <property type="match status" value="3"/>
</dbReference>
<feature type="signal peptide" evidence="9">
    <location>
        <begin position="1"/>
        <end position="22"/>
    </location>
</feature>
<keyword evidence="2" id="KW-1003">Cell membrane</keyword>
<feature type="domain" description="Ig-like" evidence="10">
    <location>
        <begin position="132"/>
        <end position="221"/>
    </location>
</feature>
<evidence type="ECO:0000256" key="2">
    <source>
        <dbReference type="ARBA" id="ARBA00022475"/>
    </source>
</evidence>
<dbReference type="InterPro" id="IPR013783">
    <property type="entry name" value="Ig-like_fold"/>
</dbReference>
<evidence type="ECO:0000256" key="6">
    <source>
        <dbReference type="ARBA" id="ARBA00023157"/>
    </source>
</evidence>
<dbReference type="InterPro" id="IPR003598">
    <property type="entry name" value="Ig_sub2"/>
</dbReference>
<dbReference type="InterPro" id="IPR013106">
    <property type="entry name" value="Ig_V-set"/>
</dbReference>
<comment type="subcellular location">
    <subcellularLocation>
        <location evidence="1">Cell membrane</location>
    </subcellularLocation>
</comment>
<evidence type="ECO:0000259" key="10">
    <source>
        <dbReference type="PROSITE" id="PS50835"/>
    </source>
</evidence>
<dbReference type="InterPro" id="IPR007110">
    <property type="entry name" value="Ig-like_dom"/>
</dbReference>
<gene>
    <name evidence="11" type="ORF">CLUMA_CG002144</name>
</gene>
<evidence type="ECO:0000256" key="7">
    <source>
        <dbReference type="ARBA" id="ARBA00023180"/>
    </source>
</evidence>
<proteinExistence type="predicted"/>
<dbReference type="SMART" id="SM00408">
    <property type="entry name" value="IGc2"/>
    <property type="match status" value="3"/>
</dbReference>
<evidence type="ECO:0000256" key="8">
    <source>
        <dbReference type="ARBA" id="ARBA00023319"/>
    </source>
</evidence>
<dbReference type="EMBL" id="CVRI01000006">
    <property type="protein sequence ID" value="CRK88367.1"/>
    <property type="molecule type" value="Genomic_DNA"/>
</dbReference>
<dbReference type="PANTHER" id="PTHR12231">
    <property type="entry name" value="CTX-RELATED TYPE I TRANSMEMBRANE PROTEIN"/>
    <property type="match status" value="1"/>
</dbReference>
<dbReference type="GO" id="GO:0005886">
    <property type="term" value="C:plasma membrane"/>
    <property type="evidence" value="ECO:0007669"/>
    <property type="project" value="UniProtKB-SubCell"/>
</dbReference>
<organism evidence="11 12">
    <name type="scientific">Clunio marinus</name>
    <dbReference type="NCBI Taxonomy" id="568069"/>
    <lineage>
        <taxon>Eukaryota</taxon>
        <taxon>Metazoa</taxon>
        <taxon>Ecdysozoa</taxon>
        <taxon>Arthropoda</taxon>
        <taxon>Hexapoda</taxon>
        <taxon>Insecta</taxon>
        <taxon>Pterygota</taxon>
        <taxon>Neoptera</taxon>
        <taxon>Endopterygota</taxon>
        <taxon>Diptera</taxon>
        <taxon>Nematocera</taxon>
        <taxon>Chironomoidea</taxon>
        <taxon>Chironomidae</taxon>
        <taxon>Clunio</taxon>
    </lineage>
</organism>
<evidence type="ECO:0000256" key="3">
    <source>
        <dbReference type="ARBA" id="ARBA00022729"/>
    </source>
</evidence>
<sequence length="447" mass="50446">MSQTLVIVVGLCVVKMAIIVNGGNRNYQQTEPKIADSIENITAVIGKDAVLNCFVENLGLYKVGWMRSDQTVLSVGKMVTQNSRYSISHTESNKWSLRIHNVRESDEGCYLCQINTQPLLKQLHCIQLQYPPDISDDESSSDTTIQEGRNVTLHCTARGNPIPRIFWRRDDGISIIVRNETGTNLFVDTFNGSSLKLMNVRRDQMSAYLCIAVNGVEPAISKRIFLHVQFAPNITSDSQLVDALEGTSQRIDCLVESFPSPMSYWVKEAVTMRGGSSHKVLIEQSEKYTIHEKKISSYKSMMILTINNLTQQDIGSYVCISGNPLGSSNKTIKIYEVRLTTTTTTTTTTQSTTTSTTMKTTTTTRRKLYYYHPRTTSTTTTQLTTEQMTEFDFEFVTDFPGSNSLFYPGVESYQHHINYINSQNSLRDKIHLHYFSMSLLLLISMIS</sequence>
<keyword evidence="12" id="KW-1185">Reference proteome</keyword>
<protein>
    <submittedName>
        <fullName evidence="11">CLUMA_CG002144, isoform A</fullName>
    </submittedName>
</protein>
<dbReference type="InterPro" id="IPR051170">
    <property type="entry name" value="Neural/epithelial_adhesion"/>
</dbReference>
<dbReference type="AlphaFoldDB" id="A0A1J1HJZ9"/>
<dbReference type="Pfam" id="PF13927">
    <property type="entry name" value="Ig_3"/>
    <property type="match status" value="2"/>
</dbReference>
<dbReference type="PROSITE" id="PS50835">
    <property type="entry name" value="IG_LIKE"/>
    <property type="match status" value="3"/>
</dbReference>
<dbReference type="Gene3D" id="2.60.40.10">
    <property type="entry name" value="Immunoglobulins"/>
    <property type="match status" value="3"/>
</dbReference>
<reference evidence="11 12" key="1">
    <citation type="submission" date="2015-04" db="EMBL/GenBank/DDBJ databases">
        <authorList>
            <person name="Syromyatnikov M.Y."/>
            <person name="Popov V.N."/>
        </authorList>
    </citation>
    <scope>NUCLEOTIDE SEQUENCE [LARGE SCALE GENOMIC DNA]</scope>
</reference>
<keyword evidence="7" id="KW-0325">Glycoprotein</keyword>
<dbReference type="FunFam" id="2.60.40.10:FF:000328">
    <property type="entry name" value="CLUMA_CG000981, isoform A"/>
    <property type="match status" value="1"/>
</dbReference>
<dbReference type="OrthoDB" id="10012075at2759"/>
<dbReference type="InterPro" id="IPR003599">
    <property type="entry name" value="Ig_sub"/>
</dbReference>
<dbReference type="STRING" id="568069.A0A1J1HJZ9"/>
<evidence type="ECO:0000313" key="12">
    <source>
        <dbReference type="Proteomes" id="UP000183832"/>
    </source>
</evidence>
<dbReference type="PANTHER" id="PTHR12231:SF105">
    <property type="entry name" value="LACHESIN-LIKE PROTEIN"/>
    <property type="match status" value="1"/>
</dbReference>
<dbReference type="Proteomes" id="UP000183832">
    <property type="component" value="Unassembled WGS sequence"/>
</dbReference>
<evidence type="ECO:0000256" key="9">
    <source>
        <dbReference type="SAM" id="SignalP"/>
    </source>
</evidence>
<dbReference type="SMART" id="SM00409">
    <property type="entry name" value="IG"/>
    <property type="match status" value="3"/>
</dbReference>
<keyword evidence="3 9" id="KW-0732">Signal</keyword>
<feature type="chain" id="PRO_5012995258" evidence="9">
    <location>
        <begin position="23"/>
        <end position="447"/>
    </location>
</feature>
<evidence type="ECO:0000256" key="1">
    <source>
        <dbReference type="ARBA" id="ARBA00004236"/>
    </source>
</evidence>
<keyword evidence="4" id="KW-0677">Repeat</keyword>
<evidence type="ECO:0000313" key="11">
    <source>
        <dbReference type="EMBL" id="CRK88367.1"/>
    </source>
</evidence>